<evidence type="ECO:0000313" key="2">
    <source>
        <dbReference type="EMBL" id="KAH3874974.1"/>
    </source>
</evidence>
<gene>
    <name evidence="2" type="ORF">DPMN_038232</name>
</gene>
<reference evidence="2" key="1">
    <citation type="journal article" date="2019" name="bioRxiv">
        <title>The Genome of the Zebra Mussel, Dreissena polymorpha: A Resource for Invasive Species Research.</title>
        <authorList>
            <person name="McCartney M.A."/>
            <person name="Auch B."/>
            <person name="Kono T."/>
            <person name="Mallez S."/>
            <person name="Zhang Y."/>
            <person name="Obille A."/>
            <person name="Becker A."/>
            <person name="Abrahante J.E."/>
            <person name="Garbe J."/>
            <person name="Badalamenti J.P."/>
            <person name="Herman A."/>
            <person name="Mangelson H."/>
            <person name="Liachko I."/>
            <person name="Sullivan S."/>
            <person name="Sone E.D."/>
            <person name="Koren S."/>
            <person name="Silverstein K.A.T."/>
            <person name="Beckman K.B."/>
            <person name="Gohl D.M."/>
        </authorList>
    </citation>
    <scope>NUCLEOTIDE SEQUENCE</scope>
    <source>
        <strain evidence="2">Duluth1</strain>
        <tissue evidence="2">Whole animal</tissue>
    </source>
</reference>
<keyword evidence="1" id="KW-0732">Signal</keyword>
<feature type="chain" id="PRO_5038470069" evidence="1">
    <location>
        <begin position="20"/>
        <end position="90"/>
    </location>
</feature>
<dbReference type="AlphaFoldDB" id="A0A9D4MFY1"/>
<evidence type="ECO:0000256" key="1">
    <source>
        <dbReference type="SAM" id="SignalP"/>
    </source>
</evidence>
<organism evidence="2 3">
    <name type="scientific">Dreissena polymorpha</name>
    <name type="common">Zebra mussel</name>
    <name type="synonym">Mytilus polymorpha</name>
    <dbReference type="NCBI Taxonomy" id="45954"/>
    <lineage>
        <taxon>Eukaryota</taxon>
        <taxon>Metazoa</taxon>
        <taxon>Spiralia</taxon>
        <taxon>Lophotrochozoa</taxon>
        <taxon>Mollusca</taxon>
        <taxon>Bivalvia</taxon>
        <taxon>Autobranchia</taxon>
        <taxon>Heteroconchia</taxon>
        <taxon>Euheterodonta</taxon>
        <taxon>Imparidentia</taxon>
        <taxon>Neoheterodontei</taxon>
        <taxon>Myida</taxon>
        <taxon>Dreissenoidea</taxon>
        <taxon>Dreissenidae</taxon>
        <taxon>Dreissena</taxon>
    </lineage>
</organism>
<feature type="signal peptide" evidence="1">
    <location>
        <begin position="1"/>
        <end position="19"/>
    </location>
</feature>
<comment type="caution">
    <text evidence="2">The sequence shown here is derived from an EMBL/GenBank/DDBJ whole genome shotgun (WGS) entry which is preliminary data.</text>
</comment>
<name>A0A9D4MFY1_DREPO</name>
<dbReference type="EMBL" id="JAIWYP010000002">
    <property type="protein sequence ID" value="KAH3874974.1"/>
    <property type="molecule type" value="Genomic_DNA"/>
</dbReference>
<evidence type="ECO:0000313" key="3">
    <source>
        <dbReference type="Proteomes" id="UP000828390"/>
    </source>
</evidence>
<dbReference type="Proteomes" id="UP000828390">
    <property type="component" value="Unassembled WGS sequence"/>
</dbReference>
<reference evidence="2" key="2">
    <citation type="submission" date="2020-11" db="EMBL/GenBank/DDBJ databases">
        <authorList>
            <person name="McCartney M.A."/>
            <person name="Auch B."/>
            <person name="Kono T."/>
            <person name="Mallez S."/>
            <person name="Becker A."/>
            <person name="Gohl D.M."/>
            <person name="Silverstein K.A.T."/>
            <person name="Koren S."/>
            <person name="Bechman K.B."/>
            <person name="Herman A."/>
            <person name="Abrahante J.E."/>
            <person name="Garbe J."/>
        </authorList>
    </citation>
    <scope>NUCLEOTIDE SEQUENCE</scope>
    <source>
        <strain evidence="2">Duluth1</strain>
        <tissue evidence="2">Whole animal</tissue>
    </source>
</reference>
<protein>
    <submittedName>
        <fullName evidence="2">Uncharacterized protein</fullName>
    </submittedName>
</protein>
<keyword evidence="3" id="KW-1185">Reference proteome</keyword>
<accession>A0A9D4MFY1</accession>
<sequence length="90" mass="9701">MKAVLSAALFAFVLALAYTEECRSTADCGHVTCPENDYTLDCEHKQCTCTHTTANCTAVGDCRGNCDRDWHCVDGRCRCGFGFGGNPVGK</sequence>
<proteinExistence type="predicted"/>